<feature type="domain" description="Complex 1 LYR protein" evidence="9">
    <location>
        <begin position="8"/>
        <end position="63"/>
    </location>
</feature>
<dbReference type="CDD" id="cd20267">
    <property type="entry name" value="Complex1_LYR_LYRM7"/>
    <property type="match status" value="1"/>
</dbReference>
<evidence type="ECO:0000256" key="4">
    <source>
        <dbReference type="ARBA" id="ARBA00023186"/>
    </source>
</evidence>
<comment type="subunit">
    <text evidence="6">Interacts with UQCRFS1.</text>
</comment>
<evidence type="ECO:0000313" key="13">
    <source>
        <dbReference type="Proteomes" id="UP001372834"/>
    </source>
</evidence>
<evidence type="ECO:0000313" key="10">
    <source>
        <dbReference type="EMBL" id="KAK6617647.1"/>
    </source>
</evidence>
<comment type="subcellular location">
    <subcellularLocation>
        <location evidence="1">Mitochondrion matrix</location>
    </subcellularLocation>
</comment>
<gene>
    <name evidence="11" type="ORF">RUM43_000578</name>
    <name evidence="10" type="ORF">RUM44_005235</name>
</gene>
<dbReference type="GO" id="GO:0034551">
    <property type="term" value="P:mitochondrial respiratory chain complex III assembly"/>
    <property type="evidence" value="ECO:0007669"/>
    <property type="project" value="InterPro"/>
</dbReference>
<dbReference type="Proteomes" id="UP001372834">
    <property type="component" value="Unassembled WGS sequence"/>
</dbReference>
<dbReference type="InterPro" id="IPR050435">
    <property type="entry name" value="MZM1/LYRM7"/>
</dbReference>
<dbReference type="PANTHER" id="PTHR46749">
    <property type="entry name" value="COMPLEX III ASSEMBLY FACTOR LYRM7"/>
    <property type="match status" value="1"/>
</dbReference>
<dbReference type="EMBL" id="JAWJWF010000051">
    <property type="protein sequence ID" value="KAK6617647.1"/>
    <property type="molecule type" value="Genomic_DNA"/>
</dbReference>
<keyword evidence="4" id="KW-0143">Chaperone</keyword>
<evidence type="ECO:0000256" key="3">
    <source>
        <dbReference type="ARBA" id="ARBA00023128"/>
    </source>
</evidence>
<evidence type="ECO:0000313" key="11">
    <source>
        <dbReference type="EMBL" id="KAK6644311.1"/>
    </source>
</evidence>
<evidence type="ECO:0000256" key="6">
    <source>
        <dbReference type="ARBA" id="ARBA00025809"/>
    </source>
</evidence>
<sequence>MLVNPLRKEVLSSFKSLHRTCLKVFRNNKNILYAAQKEINESYKKNKNVTEEDSIKNLIKLANNVQYELKTTVCELEQTGPDVYRLKLRPEMFEEAKNYPKS</sequence>
<comment type="caution">
    <text evidence="11">The sequence shown here is derived from an EMBL/GenBank/DDBJ whole genome shotgun (WGS) entry which is preliminary data.</text>
</comment>
<dbReference type="InterPro" id="IPR045298">
    <property type="entry name" value="Complex1_LYR_LYRM7"/>
</dbReference>
<accession>A0AAN8SGA2</accession>
<evidence type="ECO:0000256" key="1">
    <source>
        <dbReference type="ARBA" id="ARBA00004305"/>
    </source>
</evidence>
<dbReference type="Pfam" id="PF05347">
    <property type="entry name" value="Complex1_LYR"/>
    <property type="match status" value="1"/>
</dbReference>
<comment type="similarity">
    <text evidence="2">Belongs to the complex I LYR family.</text>
</comment>
<reference evidence="11 13" key="1">
    <citation type="submission" date="2023-10" db="EMBL/GenBank/DDBJ databases">
        <title>Genomes of two closely related lineages of the louse Polyplax serrata with different host specificities.</title>
        <authorList>
            <person name="Martinu J."/>
            <person name="Tarabai H."/>
            <person name="Stefka J."/>
            <person name="Hypsa V."/>
        </authorList>
    </citation>
    <scope>NUCLEOTIDE SEQUENCE [LARGE SCALE GENOMIC DNA]</scope>
    <source>
        <strain evidence="10">98ZLc_SE</strain>
        <strain evidence="11">HR10_N</strain>
    </source>
</reference>
<dbReference type="PANTHER" id="PTHR46749:SF1">
    <property type="entry name" value="COMPLEX III ASSEMBLY FACTOR LYRM7"/>
    <property type="match status" value="1"/>
</dbReference>
<comment type="function">
    <text evidence="5">Assembly factor required for Rieske Fe-S protein UQCRFS1 incorporation into the cytochrome b-c1 (CIII) complex. Functions as a chaperone, binding to this subunit within the mitochondrial matrix and stabilizing it prior to its translocation and insertion into the late CIII dimeric intermediate within the mitochondrial inner membrane.</text>
</comment>
<evidence type="ECO:0000256" key="8">
    <source>
        <dbReference type="ARBA" id="ARBA00031830"/>
    </source>
</evidence>
<protein>
    <recommendedName>
        <fullName evidence="7">Complex III assembly factor LYRM7</fullName>
    </recommendedName>
    <alternativeName>
        <fullName evidence="8">LYR motif-containing protein 7</fullName>
    </alternativeName>
</protein>
<organism evidence="11 13">
    <name type="scientific">Polyplax serrata</name>
    <name type="common">Common mouse louse</name>
    <dbReference type="NCBI Taxonomy" id="468196"/>
    <lineage>
        <taxon>Eukaryota</taxon>
        <taxon>Metazoa</taxon>
        <taxon>Ecdysozoa</taxon>
        <taxon>Arthropoda</taxon>
        <taxon>Hexapoda</taxon>
        <taxon>Insecta</taxon>
        <taxon>Pterygota</taxon>
        <taxon>Neoptera</taxon>
        <taxon>Paraneoptera</taxon>
        <taxon>Psocodea</taxon>
        <taxon>Troctomorpha</taxon>
        <taxon>Phthiraptera</taxon>
        <taxon>Anoplura</taxon>
        <taxon>Polyplacidae</taxon>
        <taxon>Polyplax</taxon>
    </lineage>
</organism>
<evidence type="ECO:0000256" key="7">
    <source>
        <dbReference type="ARBA" id="ARBA00026165"/>
    </source>
</evidence>
<dbReference type="InterPro" id="IPR008011">
    <property type="entry name" value="Complex1_LYR_dom"/>
</dbReference>
<dbReference type="Proteomes" id="UP001359485">
    <property type="component" value="Unassembled WGS sequence"/>
</dbReference>
<proteinExistence type="inferred from homology"/>
<evidence type="ECO:0000313" key="12">
    <source>
        <dbReference type="Proteomes" id="UP001359485"/>
    </source>
</evidence>
<dbReference type="GO" id="GO:0005759">
    <property type="term" value="C:mitochondrial matrix"/>
    <property type="evidence" value="ECO:0007669"/>
    <property type="project" value="UniProtKB-SubCell"/>
</dbReference>
<evidence type="ECO:0000259" key="9">
    <source>
        <dbReference type="Pfam" id="PF05347"/>
    </source>
</evidence>
<name>A0AAN8SGA2_POLSC</name>
<evidence type="ECO:0000256" key="2">
    <source>
        <dbReference type="ARBA" id="ARBA00009508"/>
    </source>
</evidence>
<dbReference type="EMBL" id="JAWJWE010000001">
    <property type="protein sequence ID" value="KAK6644311.1"/>
    <property type="molecule type" value="Genomic_DNA"/>
</dbReference>
<evidence type="ECO:0000256" key="5">
    <source>
        <dbReference type="ARBA" id="ARBA00025430"/>
    </source>
</evidence>
<dbReference type="GO" id="GO:0044183">
    <property type="term" value="F:protein folding chaperone"/>
    <property type="evidence" value="ECO:0007669"/>
    <property type="project" value="TreeGrafter"/>
</dbReference>
<keyword evidence="3" id="KW-0496">Mitochondrion</keyword>
<keyword evidence="12" id="KW-1185">Reference proteome</keyword>
<dbReference type="AlphaFoldDB" id="A0AAN8SGA2"/>